<protein>
    <submittedName>
        <fullName evidence="1">Uncharacterized protein</fullName>
    </submittedName>
</protein>
<dbReference type="RefSeq" id="WP_184914056.1">
    <property type="nucleotide sequence ID" value="NZ_JACHJR010000001.1"/>
</dbReference>
<evidence type="ECO:0000313" key="1">
    <source>
        <dbReference type="EMBL" id="MBB4946805.1"/>
    </source>
</evidence>
<keyword evidence="2" id="KW-1185">Reference proteome</keyword>
<sequence length="75" mass="7950">MTTHQAQPASAVVAFRPLVGAERAVEITDEQLHGRRCIGCGTDHHLVDAGHVFTPTGEAPLGWPVRSCARCMATG</sequence>
<dbReference type="AlphaFoldDB" id="A0A7W7SAA4"/>
<comment type="caution">
    <text evidence="1">The sequence shown here is derived from an EMBL/GenBank/DDBJ whole genome shotgun (WGS) entry which is preliminary data.</text>
</comment>
<reference evidence="1 2" key="1">
    <citation type="submission" date="2020-08" db="EMBL/GenBank/DDBJ databases">
        <title>Sequencing the genomes of 1000 actinobacteria strains.</title>
        <authorList>
            <person name="Klenk H.-P."/>
        </authorList>
    </citation>
    <scope>NUCLEOTIDE SEQUENCE [LARGE SCALE GENOMIC DNA]</scope>
    <source>
        <strain evidence="1 2">DSM 44786</strain>
    </source>
</reference>
<dbReference type="EMBL" id="JACHJR010000001">
    <property type="protein sequence ID" value="MBB4946805.1"/>
    <property type="molecule type" value="Genomic_DNA"/>
</dbReference>
<proteinExistence type="predicted"/>
<name>A0A7W7SAA4_9ACTN</name>
<gene>
    <name evidence="1" type="ORF">F4556_002340</name>
</gene>
<organism evidence="1 2">
    <name type="scientific">Kitasatospora gansuensis</name>
    <dbReference type="NCBI Taxonomy" id="258050"/>
    <lineage>
        <taxon>Bacteria</taxon>
        <taxon>Bacillati</taxon>
        <taxon>Actinomycetota</taxon>
        <taxon>Actinomycetes</taxon>
        <taxon>Kitasatosporales</taxon>
        <taxon>Streptomycetaceae</taxon>
        <taxon>Kitasatospora</taxon>
    </lineage>
</organism>
<evidence type="ECO:0000313" key="2">
    <source>
        <dbReference type="Proteomes" id="UP000573327"/>
    </source>
</evidence>
<dbReference type="Proteomes" id="UP000573327">
    <property type="component" value="Unassembled WGS sequence"/>
</dbReference>
<accession>A0A7W7SAA4</accession>